<sequence length="275" mass="30642">MFHFLLSEATWRYLDSPLHKLHLRERICSASFLASSALWACTPRLRRYREIHPDTRPAFASDMGQRFAKMLKTLGAPAVVCVEKPYLEGFTDGFAGSAAGDFILLAVNGGDAPLSAETQRRIASLPGLKACFAMNLHTPSDERFFPLPVGLPHHCDGLHRGNLRGSGDAELLIERIWSCSSPWQERDTRLLVTPMQASRLRTRYVELLTQPVASLHCVVRKLTHVSGPEPRSNNLVLLKQSYPKDLSVCLDAETFLLMPGVLTPRECRDGPVGLR</sequence>
<name>A0A812T5L3_9DINO</name>
<protein>
    <submittedName>
        <fullName evidence="1">Styx-b protein</fullName>
    </submittedName>
</protein>
<dbReference type="Proteomes" id="UP000604046">
    <property type="component" value="Unassembled WGS sequence"/>
</dbReference>
<accession>A0A812T5L3</accession>
<gene>
    <name evidence="1" type="primary">styx-b</name>
    <name evidence="1" type="ORF">SNAT2548_LOCUS28308</name>
</gene>
<keyword evidence="2" id="KW-1185">Reference proteome</keyword>
<dbReference type="OrthoDB" id="446027at2759"/>
<comment type="caution">
    <text evidence="1">The sequence shown here is derived from an EMBL/GenBank/DDBJ whole genome shotgun (WGS) entry which is preliminary data.</text>
</comment>
<dbReference type="AlphaFoldDB" id="A0A812T5L3"/>
<reference evidence="1" key="1">
    <citation type="submission" date="2021-02" db="EMBL/GenBank/DDBJ databases">
        <authorList>
            <person name="Dougan E. K."/>
            <person name="Rhodes N."/>
            <person name="Thang M."/>
            <person name="Chan C."/>
        </authorList>
    </citation>
    <scope>NUCLEOTIDE SEQUENCE</scope>
</reference>
<proteinExistence type="predicted"/>
<evidence type="ECO:0000313" key="2">
    <source>
        <dbReference type="Proteomes" id="UP000604046"/>
    </source>
</evidence>
<evidence type="ECO:0000313" key="1">
    <source>
        <dbReference type="EMBL" id="CAE7505339.1"/>
    </source>
</evidence>
<dbReference type="EMBL" id="CAJNDS010002512">
    <property type="protein sequence ID" value="CAE7505339.1"/>
    <property type="molecule type" value="Genomic_DNA"/>
</dbReference>
<organism evidence="1 2">
    <name type="scientific">Symbiodinium natans</name>
    <dbReference type="NCBI Taxonomy" id="878477"/>
    <lineage>
        <taxon>Eukaryota</taxon>
        <taxon>Sar</taxon>
        <taxon>Alveolata</taxon>
        <taxon>Dinophyceae</taxon>
        <taxon>Suessiales</taxon>
        <taxon>Symbiodiniaceae</taxon>
        <taxon>Symbiodinium</taxon>
    </lineage>
</organism>